<keyword evidence="2" id="KW-1185">Reference proteome</keyword>
<dbReference type="AlphaFoldDB" id="A0A2S2FGB2"/>
<dbReference type="Proteomes" id="UP000245977">
    <property type="component" value="Chromosome"/>
</dbReference>
<dbReference type="InterPro" id="IPR058701">
    <property type="entry name" value="PhiTE_072-like"/>
</dbReference>
<dbReference type="EMBL" id="CP029397">
    <property type="protein sequence ID" value="AWL29362.1"/>
    <property type="molecule type" value="Genomic_DNA"/>
</dbReference>
<sequence>MIEKITLTKLGEYNGDWAFVYIEPNNAYSDCGGRITVNISDDYIGSYFFSNCGTETFEQFIARLDPSYLINKLFQTAQNIDVESGNELFECIIKNDMLWMIKLARNNTISKDELRELYEELKEHEFRDIGELSCMIDSDAYETMSKIFCDDWYYDGGFKKPNHIYERQKNVIQAVISHFKNEVQS</sequence>
<evidence type="ECO:0000313" key="2">
    <source>
        <dbReference type="Proteomes" id="UP000245977"/>
    </source>
</evidence>
<proteinExistence type="predicted"/>
<dbReference type="OrthoDB" id="6692920at2"/>
<dbReference type="RefSeq" id="WP_081406068.1">
    <property type="nucleotide sequence ID" value="NZ_CP029397.2"/>
</dbReference>
<name>A0A2S2FGB2_9GAMM</name>
<reference evidence="1" key="1">
    <citation type="submission" date="2019-08" db="EMBL/GenBank/DDBJ databases">
        <title>The complete genome of Acinetobacter defluvii strain WCHAD010030.</title>
        <authorList>
            <person name="Hu Y."/>
            <person name="Qin J."/>
            <person name="Feng Y."/>
            <person name="Zong Z."/>
        </authorList>
    </citation>
    <scope>NUCLEOTIDE SEQUENCE</scope>
    <source>
        <strain evidence="1">WCHA30</strain>
    </source>
</reference>
<evidence type="ECO:0000313" key="1">
    <source>
        <dbReference type="EMBL" id="AWL29362.1"/>
    </source>
</evidence>
<organism evidence="1 2">
    <name type="scientific">Acinetobacter defluvii</name>
    <dbReference type="NCBI Taxonomy" id="1871111"/>
    <lineage>
        <taxon>Bacteria</taxon>
        <taxon>Pseudomonadati</taxon>
        <taxon>Pseudomonadota</taxon>
        <taxon>Gammaproteobacteria</taxon>
        <taxon>Moraxellales</taxon>
        <taxon>Moraxellaceae</taxon>
        <taxon>Acinetobacter</taxon>
    </lineage>
</organism>
<accession>A0A2S2FGB2</accession>
<dbReference type="STRING" id="1871111.GCA_001704615_01283"/>
<gene>
    <name evidence="1" type="ORF">DJ533_12670</name>
</gene>
<protein>
    <submittedName>
        <fullName evidence="1">Uncharacterized protein</fullName>
    </submittedName>
</protein>
<dbReference type="KEGG" id="adv:DJ533_12670"/>
<dbReference type="Pfam" id="PF26211">
    <property type="entry name" value="Phage_phiTE_072"/>
    <property type="match status" value="1"/>
</dbReference>